<feature type="region of interest" description="Disordered" evidence="12">
    <location>
        <begin position="1695"/>
        <end position="1738"/>
    </location>
</feature>
<dbReference type="Gene3D" id="3.40.50.300">
    <property type="entry name" value="P-loop containing nucleotide triphosphate hydrolases"/>
    <property type="match status" value="2"/>
</dbReference>
<feature type="region of interest" description="Disordered" evidence="12">
    <location>
        <begin position="98"/>
        <end position="152"/>
    </location>
</feature>
<dbReference type="InterPro" id="IPR010994">
    <property type="entry name" value="RuvA_2-like"/>
</dbReference>
<dbReference type="PROSITE" id="PS51194">
    <property type="entry name" value="HELICASE_CTER"/>
    <property type="match status" value="1"/>
</dbReference>
<evidence type="ECO:0000256" key="5">
    <source>
        <dbReference type="ARBA" id="ARBA00022801"/>
    </source>
</evidence>
<keyword evidence="6" id="KW-0347">Helicase</keyword>
<dbReference type="InterPro" id="IPR011335">
    <property type="entry name" value="Restrct_endonuc-II-like"/>
</dbReference>
<evidence type="ECO:0000256" key="2">
    <source>
        <dbReference type="ARBA" id="ARBA00009889"/>
    </source>
</evidence>
<feature type="compositionally biased region" description="Polar residues" evidence="12">
    <location>
        <begin position="1"/>
        <end position="13"/>
    </location>
</feature>
<sequence length="2047" mass="229468">MSNKQRTLFQSWGASLPPDTKVPKPAKPKGGKESSSKRGRGKKTPPCRPCPPLCPPQPACQGDDDDDVLLVAVYEAEKRFNQNADDQPGCALWTKAQNSNQTQDDISDQGQGTPPTTAHVPAGGTSPASCTPADGGHRPMGSSRNPGRTLSPSRIQNLPGFDLLAGDLWIYPTNYPIRDYQFSIAQVALLHNTLVCLPTGLGKTFIAAVVMYNFYRWYPSGKIIFMAPTKPLVAQQIEACFKVMGIPQHHMAEMTGNNQAQKRQKTWEDCRLFFVTPQILVNDLTRCTCPASDIKCLVIDEAHKAKGNHAYCQVVRELLNSTTRFRVLALSATPGSDAKSVQQVVSNLLIARIELRSEDSPDILPYSHTRQLEKFVVPLGEKLGAVQKSYLTVLETIAGRLIRNNVLYRRDIPNLSKYQIILSRDQFRKNPPSNIVGLQLGMIEGDFALCISLYHGYELLLQMGTRSLYHYLCSIMDGSKGMTRARNELAKNSDFMELYRHLENLFSDSNTSDPGTDETKPFIYSHPKLKKLEEIVVRHFECWPDRKGPGPSEDTRVMIFSSFRDSVQEIADMLGQHHPTVRVMTFVGHSSSGKNMKGFTQKEQLEVVKRFREGGYNTLVSTCVGEEGLDIGEVDLIICFDAPKSPIRLVQRMGRTGRKRKGRIVVILCEGREERMYNQSQSSKKSLYKAVSGNNHVLQLSTQSPRMVPDGVNPRVHKMFLTQGTYETKESVRPITKDRLSSHGSRKSALFNEFDTLKDGQLLTPRQYEVWKQRYRLRESDGVTDVLLPKTEFELFKESLDEAEEPEAPGGDVRKLSLTEWRVWQDQTLPTHRVDHSDRCQHFIAAMKMMELMRFEEGECSYEVEMKSYLHKEDPDRAPRTKKENLTRSVVQTKPKKPLAKGDPSERPRMAIMAEPDEDFVSTLKSTSLTKPSKSHPSCLGDVDTVIDPSEKSGDNDHLKCVDVNRDQADQDGFCEIEMEDRCSTTSPEPDMNSVLHRHPGEPQSLADSGCMCPSDNSSPSSNLFYNVQSPVDHFVFAEFHDEKEHENLLLRAREFLSRSPPPIGDLDSLFDSGDDGSCPWNLSLHKKRQLVSSPPVRAPIDILEVEMGKSQTAVVEHLDEEISSDRELDMCAEPIETPAQESENNTGRSRPFVPSEERLPDREPWPEYLSNEEPENAGKVNDPESEWDDLFESDCVELENGEVSPTETNGASLVQEERNHVDPTSDCLDLSRDLFEDDLDQEFSSSRPPGNVATKGYTSVTFNMFDPSIVLREESMQNHDVNEVSEDGERHKELQDEYDCSEELFSLNFDLGFSIDDDDADSDGLSESDAFEALQIPILEIPCVKDSFPTPPKKSHKNVIGGNMSTPLVSLYENSESVDAPENFSFCSPLPPPKYKFSLTPQKHACSPPPLSRATKTIGNPKTLLTSPAKRGLDATETPRGRRNLLNLESYLSSPDATKATPPSTKRILSKAAITIERSPDSEDEVVIVRRKRKLEMFNVLKSPETPSSDAESVSQLHAVKRHKRRHAARQFLDDEAEESSEGAEFVSSDEDMASENERDTSLVGFLNDDPQLSQALNDSEMHGVYLKSVRSLAFGNRFNMLPRRNRAPVFSQIPEQDEGYMEDSFCVEDEALELDVEEGSSEDDVVNYDLLQQDSFVDGKKQYCTRRRLKLKDVKSRPDGGACPLKRKTRIVIHDDSSEEETGPVSPKQTTVSAETAKPNMAPPKTSMSRPSTEWKDHCAPVRKVHNSPLRDRCQMRINLKAALSEELDFQESRPAPSKSGTSGDVPQAIEKADDLTEHSCLVQPSSSSTNDLSFRSTAIQPVSIVLADSREIASGPEVISCLKTVHKVKVEVCPLGGCDYIVSNRLAVERKSLSDFSSGVNRSKLVERVKNLQNLFERVCLIVEKDRVKPGETSRLFQRTKYYDSTLSALTSAGVQILFSSSQEETAGLLKELMQLEQRKRTAITVPTQVTGNKQHALRFYLSIPDVSYIAALNLCHHFQSVKQMSGSSVDAIAKRAQVSRQKAEEIYRYVHHVFEAEMLQTRH</sequence>
<evidence type="ECO:0000256" key="7">
    <source>
        <dbReference type="ARBA" id="ARBA00022840"/>
    </source>
</evidence>
<feature type="region of interest" description="Disordered" evidence="12">
    <location>
        <begin position="1770"/>
        <end position="1789"/>
    </location>
</feature>
<dbReference type="PANTHER" id="PTHR14025:SF20">
    <property type="entry name" value="FANCONI ANEMIA GROUP M PROTEIN"/>
    <property type="match status" value="1"/>
</dbReference>
<feature type="region of interest" description="Disordered" evidence="12">
    <location>
        <begin position="1534"/>
        <end position="1560"/>
    </location>
</feature>
<evidence type="ECO:0000256" key="4">
    <source>
        <dbReference type="ARBA" id="ARBA00022763"/>
    </source>
</evidence>
<feature type="compositionally biased region" description="Polar residues" evidence="12">
    <location>
        <begin position="1415"/>
        <end position="1427"/>
    </location>
</feature>
<keyword evidence="5" id="KW-0378">Hydrolase</keyword>
<dbReference type="GO" id="GO:0043138">
    <property type="term" value="F:3'-5' DNA helicase activity"/>
    <property type="evidence" value="ECO:0007669"/>
    <property type="project" value="InterPro"/>
</dbReference>
<evidence type="ECO:0000256" key="1">
    <source>
        <dbReference type="ARBA" id="ARBA00004123"/>
    </source>
</evidence>
<feature type="region of interest" description="Disordered" evidence="12">
    <location>
        <begin position="1407"/>
        <end position="1443"/>
    </location>
</feature>
<evidence type="ECO:0000256" key="9">
    <source>
        <dbReference type="ARBA" id="ARBA00023242"/>
    </source>
</evidence>
<feature type="domain" description="Helicase ATP-binding" evidence="13">
    <location>
        <begin position="184"/>
        <end position="352"/>
    </location>
</feature>
<dbReference type="InterPro" id="IPR014001">
    <property type="entry name" value="Helicase_ATP-bd"/>
</dbReference>
<evidence type="ECO:0000259" key="14">
    <source>
        <dbReference type="PROSITE" id="PS51194"/>
    </source>
</evidence>
<dbReference type="GeneTree" id="ENSGT00940000156480"/>
<dbReference type="GO" id="GO:0005524">
    <property type="term" value="F:ATP binding"/>
    <property type="evidence" value="ECO:0007669"/>
    <property type="project" value="UniProtKB-KW"/>
</dbReference>
<feature type="compositionally biased region" description="Basic and acidic residues" evidence="12">
    <location>
        <begin position="1156"/>
        <end position="1166"/>
    </location>
</feature>
<feature type="compositionally biased region" description="Basic and acidic residues" evidence="12">
    <location>
        <begin position="1432"/>
        <end position="1441"/>
    </location>
</feature>
<evidence type="ECO:0000259" key="13">
    <source>
        <dbReference type="PROSITE" id="PS51192"/>
    </source>
</evidence>
<dbReference type="InterPro" id="IPR047418">
    <property type="entry name" value="XPF_nuclease_FANCM"/>
</dbReference>
<dbReference type="OrthoDB" id="6513042at2759"/>
<evidence type="ECO:0000256" key="6">
    <source>
        <dbReference type="ARBA" id="ARBA00022806"/>
    </source>
</evidence>
<keyword evidence="4" id="KW-0227">DNA damage</keyword>
<dbReference type="GO" id="GO:0004518">
    <property type="term" value="F:nuclease activity"/>
    <property type="evidence" value="ECO:0007669"/>
    <property type="project" value="InterPro"/>
</dbReference>
<dbReference type="FunFam" id="3.40.50.300:FF:000861">
    <property type="entry name" value="Fanconi anemia, complementation group M"/>
    <property type="match status" value="1"/>
</dbReference>
<dbReference type="PROSITE" id="PS51192">
    <property type="entry name" value="HELICASE_ATP_BIND_1"/>
    <property type="match status" value="1"/>
</dbReference>
<evidence type="ECO:0000256" key="8">
    <source>
        <dbReference type="ARBA" id="ARBA00023204"/>
    </source>
</evidence>
<dbReference type="GO" id="GO:0045003">
    <property type="term" value="P:double-strand break repair via synthesis-dependent strand annealing"/>
    <property type="evidence" value="ECO:0007669"/>
    <property type="project" value="TreeGrafter"/>
</dbReference>
<dbReference type="GO" id="GO:0036297">
    <property type="term" value="P:interstrand cross-link repair"/>
    <property type="evidence" value="ECO:0007669"/>
    <property type="project" value="TreeGrafter"/>
</dbReference>
<dbReference type="CDD" id="cd18033">
    <property type="entry name" value="DEXDc_FANCM"/>
    <property type="match status" value="1"/>
</dbReference>
<dbReference type="SUPFAM" id="SSF52980">
    <property type="entry name" value="Restriction endonuclease-like"/>
    <property type="match status" value="1"/>
</dbReference>
<keyword evidence="3" id="KW-0547">Nucleotide-binding</keyword>
<dbReference type="Gene3D" id="1.20.1320.20">
    <property type="entry name" value="hef helicase domain"/>
    <property type="match status" value="1"/>
</dbReference>
<dbReference type="InterPro" id="IPR001650">
    <property type="entry name" value="Helicase_C-like"/>
</dbReference>
<dbReference type="Pfam" id="PF00271">
    <property type="entry name" value="Helicase_C"/>
    <property type="match status" value="1"/>
</dbReference>
<evidence type="ECO:0000313" key="16">
    <source>
        <dbReference type="Proteomes" id="UP000694569"/>
    </source>
</evidence>
<dbReference type="SUPFAM" id="SSF47781">
    <property type="entry name" value="RuvA domain 2-like"/>
    <property type="match status" value="1"/>
</dbReference>
<dbReference type="GO" id="GO:0005634">
    <property type="term" value="C:nucleus"/>
    <property type="evidence" value="ECO:0007669"/>
    <property type="project" value="UniProtKB-SubCell"/>
</dbReference>
<feature type="region of interest" description="Disordered" evidence="12">
    <location>
        <begin position="873"/>
        <end position="909"/>
    </location>
</feature>
<protein>
    <recommendedName>
        <fullName evidence="11">ATP-dependent RNA helicase FANCM</fullName>
    </recommendedName>
</protein>
<dbReference type="Proteomes" id="UP000694569">
    <property type="component" value="Unplaced"/>
</dbReference>
<accession>A0A8C5Q7K5</accession>
<evidence type="ECO:0000256" key="12">
    <source>
        <dbReference type="SAM" id="MobiDB-lite"/>
    </source>
</evidence>
<dbReference type="PANTHER" id="PTHR14025">
    <property type="entry name" value="FANCONI ANEMIA GROUP M FANCM FAMILY MEMBER"/>
    <property type="match status" value="1"/>
</dbReference>
<dbReference type="InterPro" id="IPR027417">
    <property type="entry name" value="P-loop_NTPase"/>
</dbReference>
<name>A0A8C5Q7K5_9ANUR</name>
<dbReference type="SMART" id="SM00490">
    <property type="entry name" value="HELICc"/>
    <property type="match status" value="1"/>
</dbReference>
<dbReference type="GO" id="GO:0035825">
    <property type="term" value="P:homologous recombination"/>
    <property type="evidence" value="ECO:0007669"/>
    <property type="project" value="UniProtKB-ARBA"/>
</dbReference>
<comment type="subcellular location">
    <subcellularLocation>
        <location evidence="1">Nucleus</location>
    </subcellularLocation>
</comment>
<dbReference type="InterPro" id="IPR011545">
    <property type="entry name" value="DEAD/DEAH_box_helicase_dom"/>
</dbReference>
<feature type="domain" description="Helicase C-terminal" evidence="14">
    <location>
        <begin position="531"/>
        <end position="706"/>
    </location>
</feature>
<keyword evidence="16" id="KW-1185">Reference proteome</keyword>
<dbReference type="Pfam" id="PF16783">
    <property type="entry name" value="FANCM-MHF_bd"/>
    <property type="match status" value="1"/>
</dbReference>
<feature type="compositionally biased region" description="Polar residues" evidence="12">
    <location>
        <begin position="142"/>
        <end position="152"/>
    </location>
</feature>
<dbReference type="Gene3D" id="3.40.50.10130">
    <property type="match status" value="1"/>
</dbReference>
<keyword evidence="7" id="KW-0067">ATP-binding</keyword>
<dbReference type="Pfam" id="PF00270">
    <property type="entry name" value="DEAD"/>
    <property type="match status" value="1"/>
</dbReference>
<dbReference type="CDD" id="cd20077">
    <property type="entry name" value="XPF_nuclease_FANCM"/>
    <property type="match status" value="1"/>
</dbReference>
<keyword evidence="9" id="KW-0539">Nucleus</keyword>
<dbReference type="CDD" id="cd12091">
    <property type="entry name" value="FANCM_ID"/>
    <property type="match status" value="1"/>
</dbReference>
<feature type="compositionally biased region" description="Polar residues" evidence="12">
    <location>
        <begin position="1140"/>
        <end position="1149"/>
    </location>
</feature>
<feature type="compositionally biased region" description="Basic and acidic residues" evidence="12">
    <location>
        <begin position="873"/>
        <end position="886"/>
    </location>
</feature>
<evidence type="ECO:0000256" key="11">
    <source>
        <dbReference type="ARBA" id="ARBA00083245"/>
    </source>
</evidence>
<dbReference type="SMART" id="SM00487">
    <property type="entry name" value="DEXDc"/>
    <property type="match status" value="1"/>
</dbReference>
<dbReference type="FunFam" id="1.20.1320.20:FF:000001">
    <property type="entry name" value="Fanconi anemia, complementation group M"/>
    <property type="match status" value="1"/>
</dbReference>
<feature type="compositionally biased region" description="Acidic residues" evidence="12">
    <location>
        <begin position="1535"/>
        <end position="1556"/>
    </location>
</feature>
<evidence type="ECO:0000313" key="15">
    <source>
        <dbReference type="Ensembl" id="ENSLLEP00000033678.1"/>
    </source>
</evidence>
<dbReference type="SMART" id="SM00891">
    <property type="entry name" value="ERCC4"/>
    <property type="match status" value="1"/>
</dbReference>
<feature type="region of interest" description="Disordered" evidence="12">
    <location>
        <begin position="1136"/>
        <end position="1184"/>
    </location>
</feature>
<comment type="similarity">
    <text evidence="2">Belongs to the DEAD box helicase family. DEAH subfamily. FANCM sub-subfamily.</text>
</comment>
<dbReference type="Gene3D" id="1.10.150.20">
    <property type="entry name" value="5' to 3' exonuclease, C-terminal subdomain"/>
    <property type="match status" value="1"/>
</dbReference>
<dbReference type="InterPro" id="IPR006166">
    <property type="entry name" value="ERCC4_domain"/>
</dbReference>
<dbReference type="Pfam" id="PF02732">
    <property type="entry name" value="ERCC4"/>
    <property type="match status" value="1"/>
</dbReference>
<dbReference type="SUPFAM" id="SSF52540">
    <property type="entry name" value="P-loop containing nucleoside triphosphate hydrolases"/>
    <property type="match status" value="1"/>
</dbReference>
<proteinExistence type="inferred from homology"/>
<dbReference type="InterPro" id="IPR044749">
    <property type="entry name" value="FANCM_DEXDc"/>
</dbReference>
<dbReference type="GO" id="GO:0016787">
    <property type="term" value="F:hydrolase activity"/>
    <property type="evidence" value="ECO:0007669"/>
    <property type="project" value="UniProtKB-KW"/>
</dbReference>
<gene>
    <name evidence="15" type="primary">FANCM</name>
</gene>
<evidence type="ECO:0000256" key="3">
    <source>
        <dbReference type="ARBA" id="ARBA00022741"/>
    </source>
</evidence>
<reference evidence="15" key="2">
    <citation type="submission" date="2025-09" db="UniProtKB">
        <authorList>
            <consortium name="Ensembl"/>
        </authorList>
    </citation>
    <scope>IDENTIFICATION</scope>
</reference>
<dbReference type="InterPro" id="IPR039686">
    <property type="entry name" value="FANCM/Mph1-like_ID"/>
</dbReference>
<evidence type="ECO:0000256" key="10">
    <source>
        <dbReference type="ARBA" id="ARBA00058282"/>
    </source>
</evidence>
<feature type="region of interest" description="Disordered" evidence="12">
    <location>
        <begin position="1"/>
        <end position="64"/>
    </location>
</feature>
<dbReference type="GO" id="GO:0009378">
    <property type="term" value="F:four-way junction helicase activity"/>
    <property type="evidence" value="ECO:0007669"/>
    <property type="project" value="TreeGrafter"/>
</dbReference>
<dbReference type="GO" id="GO:0000400">
    <property type="term" value="F:four-way junction DNA binding"/>
    <property type="evidence" value="ECO:0007669"/>
    <property type="project" value="TreeGrafter"/>
</dbReference>
<comment type="function">
    <text evidence="10">DNA-dependent ATPase component of the Fanconi anemia (FA) core complex. Required for the normal activation of the FA pathway, leading to monoubiquitination of the FANCI-FANCD2 complex in response to DNA damage, cellular resistance to DNA cross-linking drugs, and prevention of chromosomal breakage. In complex with CENPS and CENPX, binds double-stranded DNA (dsDNA), fork-structured DNA (fsDNA) and Holliday junction substrates. Its ATP-dependent DNA branch migration activity can process branched DNA structures such as a movable replication fork. This activity is strongly stimulated in the presence of CENPS and CENPX. In complex with FAAP24, efficiently binds to single-strand DNA (ssDNA), splayed-arm DNA, and 3'-flap substrates. In vitro, on its own, strongly binds ssDNA oligomers and weakly fsDNA, but does not bind to dsDNA.</text>
</comment>
<feature type="compositionally biased region" description="Pro residues" evidence="12">
    <location>
        <begin position="46"/>
        <end position="58"/>
    </location>
</feature>
<reference evidence="15" key="1">
    <citation type="submission" date="2025-08" db="UniProtKB">
        <authorList>
            <consortium name="Ensembl"/>
        </authorList>
    </citation>
    <scope>IDENTIFICATION</scope>
</reference>
<keyword evidence="8" id="KW-0234">DNA repair</keyword>
<organism evidence="15 16">
    <name type="scientific">Leptobrachium leishanense</name>
    <name type="common">Leishan spiny toad</name>
    <dbReference type="NCBI Taxonomy" id="445787"/>
    <lineage>
        <taxon>Eukaryota</taxon>
        <taxon>Metazoa</taxon>
        <taxon>Chordata</taxon>
        <taxon>Craniata</taxon>
        <taxon>Vertebrata</taxon>
        <taxon>Euteleostomi</taxon>
        <taxon>Amphibia</taxon>
        <taxon>Batrachia</taxon>
        <taxon>Anura</taxon>
        <taxon>Pelobatoidea</taxon>
        <taxon>Megophryidae</taxon>
        <taxon>Leptobrachium</taxon>
    </lineage>
</organism>
<feature type="compositionally biased region" description="Polar residues" evidence="12">
    <location>
        <begin position="98"/>
        <end position="116"/>
    </location>
</feature>
<dbReference type="Ensembl" id="ENSLLET00000034955.1">
    <property type="protein sequence ID" value="ENSLLEP00000033678.1"/>
    <property type="gene ID" value="ENSLLEG00000021315.1"/>
</dbReference>
<dbReference type="InterPro" id="IPR031879">
    <property type="entry name" value="FANCM-MHF-bd"/>
</dbReference>
<dbReference type="CDD" id="cd18801">
    <property type="entry name" value="SF2_C_FANCM_Hef"/>
    <property type="match status" value="1"/>
</dbReference>